<dbReference type="AlphaFoldDB" id="A0AAD8CFY9"/>
<protein>
    <submittedName>
        <fullName evidence="1">G2/M phase-specific E3 ubiquitin-protein ligase</fullName>
    </submittedName>
</protein>
<proteinExistence type="predicted"/>
<reference evidence="1" key="1">
    <citation type="submission" date="2022-02" db="EMBL/GenBank/DDBJ databases">
        <title>Atlantic sturgeon de novo genome assembly.</title>
        <authorList>
            <person name="Stock M."/>
            <person name="Klopp C."/>
            <person name="Guiguen Y."/>
            <person name="Cabau C."/>
            <person name="Parinello H."/>
            <person name="Santidrian Yebra-Pimentel E."/>
            <person name="Kuhl H."/>
            <person name="Dirks R.P."/>
            <person name="Guessner J."/>
            <person name="Wuertz S."/>
            <person name="Du K."/>
            <person name="Schartl M."/>
        </authorList>
    </citation>
    <scope>NUCLEOTIDE SEQUENCE</scope>
    <source>
        <strain evidence="1">STURGEONOMICS-FGT-2020</strain>
        <tissue evidence="1">Whole blood</tissue>
    </source>
</reference>
<keyword evidence="2" id="KW-1185">Reference proteome</keyword>
<gene>
    <name evidence="1" type="ORF">AOXY_G36639</name>
</gene>
<sequence>MGIDDLHATLEDIDDHEIKGILFNVRNSKSLDELLTILEKQTLVFHLAGCKTVIKELDDKEKLVEDFLKWYIIKRNAFGIERKFVAARTITA</sequence>
<evidence type="ECO:0000313" key="1">
    <source>
        <dbReference type="EMBL" id="KAK1143783.1"/>
    </source>
</evidence>
<name>A0AAD8CFY9_ACIOX</name>
<dbReference type="EMBL" id="JAGXEW010000213">
    <property type="protein sequence ID" value="KAK1143783.1"/>
    <property type="molecule type" value="Genomic_DNA"/>
</dbReference>
<accession>A0AAD8CFY9</accession>
<comment type="caution">
    <text evidence="1">The sequence shown here is derived from an EMBL/GenBank/DDBJ whole genome shotgun (WGS) entry which is preliminary data.</text>
</comment>
<evidence type="ECO:0000313" key="2">
    <source>
        <dbReference type="Proteomes" id="UP001230051"/>
    </source>
</evidence>
<dbReference type="Proteomes" id="UP001230051">
    <property type="component" value="Unassembled WGS sequence"/>
</dbReference>
<organism evidence="1 2">
    <name type="scientific">Acipenser oxyrinchus oxyrinchus</name>
    <dbReference type="NCBI Taxonomy" id="40147"/>
    <lineage>
        <taxon>Eukaryota</taxon>
        <taxon>Metazoa</taxon>
        <taxon>Chordata</taxon>
        <taxon>Craniata</taxon>
        <taxon>Vertebrata</taxon>
        <taxon>Euteleostomi</taxon>
        <taxon>Actinopterygii</taxon>
        <taxon>Chondrostei</taxon>
        <taxon>Acipenseriformes</taxon>
        <taxon>Acipenseridae</taxon>
        <taxon>Acipenser</taxon>
    </lineage>
</organism>